<keyword evidence="4" id="KW-1185">Reference proteome</keyword>
<keyword evidence="2" id="KW-1133">Transmembrane helix</keyword>
<accession>A0ABS5TQL9</accession>
<feature type="transmembrane region" description="Helical" evidence="2">
    <location>
        <begin position="41"/>
        <end position="59"/>
    </location>
</feature>
<protein>
    <submittedName>
        <fullName evidence="3">DUF3099 domain-containing protein</fullName>
    </submittedName>
</protein>
<reference evidence="3 4" key="1">
    <citation type="submission" date="2021-05" db="EMBL/GenBank/DDBJ databases">
        <title>Kineosporia and Streptomyces sp. nov. two new marine actinobacteria isolated from Coral.</title>
        <authorList>
            <person name="Buangrab K."/>
            <person name="Sutthacheep M."/>
            <person name="Yeemin T."/>
            <person name="Harunari E."/>
            <person name="Igarashi Y."/>
            <person name="Kanchanasin P."/>
            <person name="Tanasupawat S."/>
            <person name="Phongsopitanun W."/>
        </authorList>
    </citation>
    <scope>NUCLEOTIDE SEQUENCE [LARGE SCALE GENOMIC DNA]</scope>
    <source>
        <strain evidence="3 4">J2-2</strain>
    </source>
</reference>
<dbReference type="Proteomes" id="UP001197247">
    <property type="component" value="Unassembled WGS sequence"/>
</dbReference>
<evidence type="ECO:0000256" key="1">
    <source>
        <dbReference type="SAM" id="MobiDB-lite"/>
    </source>
</evidence>
<feature type="transmembrane region" description="Helical" evidence="2">
    <location>
        <begin position="65"/>
        <end position="88"/>
    </location>
</feature>
<dbReference type="InterPro" id="IPR021449">
    <property type="entry name" value="DUF3099"/>
</dbReference>
<sequence length="163" mass="17471">MNRGEQPVSPDPSRGAGEPVHSITGAVSPHSDDLDARIRRYLISMSIRVVCVVLAIVIHARWGHWSWWIFAAGAVILPYVAVVMANAVGRRRTDGPAPVTPRARHTLPSAAAVADDGIPVTIHPPVHHESSDLPASEPTFGSDGDEDPHTVLIDSRTSSDQSK</sequence>
<feature type="region of interest" description="Disordered" evidence="1">
    <location>
        <begin position="1"/>
        <end position="29"/>
    </location>
</feature>
<gene>
    <name evidence="3" type="ORF">KIH74_25915</name>
</gene>
<evidence type="ECO:0000256" key="2">
    <source>
        <dbReference type="SAM" id="Phobius"/>
    </source>
</evidence>
<comment type="caution">
    <text evidence="3">The sequence shown here is derived from an EMBL/GenBank/DDBJ whole genome shotgun (WGS) entry which is preliminary data.</text>
</comment>
<name>A0ABS5TQL9_9ACTN</name>
<keyword evidence="2" id="KW-0472">Membrane</keyword>
<dbReference type="EMBL" id="JAHBAY010000012">
    <property type="protein sequence ID" value="MBT0772408.1"/>
    <property type="molecule type" value="Genomic_DNA"/>
</dbReference>
<proteinExistence type="predicted"/>
<evidence type="ECO:0000313" key="4">
    <source>
        <dbReference type="Proteomes" id="UP001197247"/>
    </source>
</evidence>
<organism evidence="3 4">
    <name type="scientific">Kineosporia corallincola</name>
    <dbReference type="NCBI Taxonomy" id="2835133"/>
    <lineage>
        <taxon>Bacteria</taxon>
        <taxon>Bacillati</taxon>
        <taxon>Actinomycetota</taxon>
        <taxon>Actinomycetes</taxon>
        <taxon>Kineosporiales</taxon>
        <taxon>Kineosporiaceae</taxon>
        <taxon>Kineosporia</taxon>
    </lineage>
</organism>
<dbReference type="Pfam" id="PF11298">
    <property type="entry name" value="DUF3099"/>
    <property type="match status" value="1"/>
</dbReference>
<feature type="region of interest" description="Disordered" evidence="1">
    <location>
        <begin position="121"/>
        <end position="163"/>
    </location>
</feature>
<evidence type="ECO:0000313" key="3">
    <source>
        <dbReference type="EMBL" id="MBT0772408.1"/>
    </source>
</evidence>
<dbReference type="RefSeq" id="WP_214158905.1">
    <property type="nucleotide sequence ID" value="NZ_JAHBAY010000012.1"/>
</dbReference>
<keyword evidence="2" id="KW-0812">Transmembrane</keyword>